<gene>
    <name evidence="3" type="ORF">F4553_007985</name>
</gene>
<keyword evidence="4" id="KW-1185">Reference proteome</keyword>
<name>A0A841C6Z0_9ACTN</name>
<dbReference type="Pfam" id="PF13367">
    <property type="entry name" value="PrsW-protease"/>
    <property type="match status" value="1"/>
</dbReference>
<feature type="transmembrane region" description="Helical" evidence="2">
    <location>
        <begin position="528"/>
        <end position="547"/>
    </location>
</feature>
<feature type="region of interest" description="Disordered" evidence="1">
    <location>
        <begin position="572"/>
        <end position="597"/>
    </location>
</feature>
<feature type="transmembrane region" description="Helical" evidence="2">
    <location>
        <begin position="6"/>
        <end position="23"/>
    </location>
</feature>
<keyword evidence="2" id="KW-1133">Transmembrane helix</keyword>
<proteinExistence type="predicted"/>
<accession>A0A841C6Z0</accession>
<evidence type="ECO:0000256" key="1">
    <source>
        <dbReference type="SAM" id="MobiDB-lite"/>
    </source>
</evidence>
<feature type="transmembrane region" description="Helical" evidence="2">
    <location>
        <begin position="212"/>
        <end position="228"/>
    </location>
</feature>
<feature type="transmembrane region" description="Helical" evidence="2">
    <location>
        <begin position="108"/>
        <end position="128"/>
    </location>
</feature>
<feature type="transmembrane region" description="Helical" evidence="2">
    <location>
        <begin position="399"/>
        <end position="422"/>
    </location>
</feature>
<feature type="transmembrane region" description="Helical" evidence="2">
    <location>
        <begin position="149"/>
        <end position="168"/>
    </location>
</feature>
<feature type="transmembrane region" description="Helical" evidence="2">
    <location>
        <begin position="450"/>
        <end position="471"/>
    </location>
</feature>
<feature type="transmembrane region" description="Helical" evidence="2">
    <location>
        <begin position="491"/>
        <end position="516"/>
    </location>
</feature>
<keyword evidence="2" id="KW-0472">Membrane</keyword>
<reference evidence="3 4" key="1">
    <citation type="submission" date="2020-08" db="EMBL/GenBank/DDBJ databases">
        <title>Sequencing the genomes of 1000 actinobacteria strains.</title>
        <authorList>
            <person name="Klenk H.-P."/>
        </authorList>
    </citation>
    <scope>NUCLEOTIDE SEQUENCE [LARGE SCALE GENOMIC DNA]</scope>
    <source>
        <strain evidence="3 4">DSM 45362</strain>
    </source>
</reference>
<feature type="transmembrane region" description="Helical" evidence="2">
    <location>
        <begin position="368"/>
        <end position="387"/>
    </location>
</feature>
<organism evidence="3 4">
    <name type="scientific">Allocatelliglobosispora scoriae</name>
    <dbReference type="NCBI Taxonomy" id="643052"/>
    <lineage>
        <taxon>Bacteria</taxon>
        <taxon>Bacillati</taxon>
        <taxon>Actinomycetota</taxon>
        <taxon>Actinomycetes</taxon>
        <taxon>Micromonosporales</taxon>
        <taxon>Micromonosporaceae</taxon>
        <taxon>Allocatelliglobosispora</taxon>
    </lineage>
</organism>
<dbReference type="InterPro" id="IPR026898">
    <property type="entry name" value="PrsW"/>
</dbReference>
<comment type="caution">
    <text evidence="3">The sequence shown here is derived from an EMBL/GenBank/DDBJ whole genome shotgun (WGS) entry which is preliminary data.</text>
</comment>
<evidence type="ECO:0008006" key="5">
    <source>
        <dbReference type="Google" id="ProtNLM"/>
    </source>
</evidence>
<sequence length="644" mass="68454">MAVLMMIAACYGVWQLAILSSWTRTVRFGVLLLAVTVGLYGAGVLSVFAQLLYTRGVVALTDTPLPEVVRTASYTMDPFIEELAKIAPLALLVLLHKRIRAQWGLTDYVLVAAAIGSGFTLAEALLRFSNEAARMPDAQGGIVSGWTEMSGFSLTYFPGLSSILTSWLPAPVVNGDLFAGASDSATNPHLVLSALAGLGLGLLLRKGWKLRLAGAALIFYAWLDHASFNQRIAAPDDGGVIGLVAGPMKVIGTVGWLYPLLALAAASYLDFVAARTSKRALPDVQTQVSLLDFATKGLPWTPLIAWRFVLARRNLYFAHASGRDTADLHRVVREIRDRIDASNTAAAWSNVKPPLPNPFASGSGIRRYLPLLVPLVLLVPAFLYFVVGTIPLTAGVQKLMMSAFATPVILLFSLVGLAWLGWRLIGMLRQRRQLAAAPSAELIAKGELQLITAFGALATGVTSLIIGLTGSGLDQPLVSNIHILDALGRGVALSGLLLMLIALALVLFPPGGLALAGGGMMAGALSPAALAGLGAALGALGALLMHASSGGGSGGRGDDYWEDKYGDEANKYEDAPRNERMSDANKQELQESGWLKEKVPDTGTRREFMKWLEQGHKQGEAHVHLRPGSPEAEAALQEFLAETL</sequence>
<feature type="transmembrane region" description="Helical" evidence="2">
    <location>
        <begin position="188"/>
        <end position="205"/>
    </location>
</feature>
<dbReference type="AlphaFoldDB" id="A0A841C6Z0"/>
<dbReference type="Proteomes" id="UP000587527">
    <property type="component" value="Unassembled WGS sequence"/>
</dbReference>
<evidence type="ECO:0000256" key="2">
    <source>
        <dbReference type="SAM" id="Phobius"/>
    </source>
</evidence>
<dbReference type="GO" id="GO:0008233">
    <property type="term" value="F:peptidase activity"/>
    <property type="evidence" value="ECO:0007669"/>
    <property type="project" value="InterPro"/>
</dbReference>
<dbReference type="EMBL" id="JACHMN010000003">
    <property type="protein sequence ID" value="MBB5874551.1"/>
    <property type="molecule type" value="Genomic_DNA"/>
</dbReference>
<keyword evidence="2" id="KW-0812">Transmembrane</keyword>
<protein>
    <recommendedName>
        <fullName evidence="5">PrsW family intramembrane metalloprotease</fullName>
    </recommendedName>
</protein>
<feature type="transmembrane region" description="Helical" evidence="2">
    <location>
        <begin position="30"/>
        <end position="53"/>
    </location>
</feature>
<evidence type="ECO:0000313" key="3">
    <source>
        <dbReference type="EMBL" id="MBB5874551.1"/>
    </source>
</evidence>
<feature type="transmembrane region" description="Helical" evidence="2">
    <location>
        <begin position="248"/>
        <end position="269"/>
    </location>
</feature>
<evidence type="ECO:0000313" key="4">
    <source>
        <dbReference type="Proteomes" id="UP000587527"/>
    </source>
</evidence>
<dbReference type="RefSeq" id="WP_184846765.1">
    <property type="nucleotide sequence ID" value="NZ_JACHMN010000003.1"/>
</dbReference>